<keyword evidence="3" id="KW-1185">Reference proteome</keyword>
<protein>
    <submittedName>
        <fullName evidence="2">Uncharacterized protein</fullName>
    </submittedName>
</protein>
<proteinExistence type="predicted"/>
<reference evidence="2 3" key="2">
    <citation type="submission" date="2018-03" db="EMBL/GenBank/DDBJ databases">
        <authorList>
            <person name="Keele B.F."/>
        </authorList>
    </citation>
    <scope>NUCLEOTIDE SEQUENCE [LARGE SCALE GENOMIC DNA]</scope>
    <source>
        <strain evidence="2 3">D13</strain>
    </source>
</reference>
<evidence type="ECO:0000256" key="1">
    <source>
        <dbReference type="SAM" id="MobiDB-lite"/>
    </source>
</evidence>
<reference evidence="2 3" key="1">
    <citation type="submission" date="2018-03" db="EMBL/GenBank/DDBJ databases">
        <title>Ahniella affigens gen. nov., sp. nov., a gammaproteobacterium isolated from sandy soil near a stream.</title>
        <authorList>
            <person name="Ko Y."/>
            <person name="Kim J.-H."/>
        </authorList>
    </citation>
    <scope>NUCLEOTIDE SEQUENCE [LARGE SCALE GENOMIC DNA]</scope>
    <source>
        <strain evidence="2 3">D13</strain>
    </source>
</reference>
<feature type="region of interest" description="Disordered" evidence="1">
    <location>
        <begin position="209"/>
        <end position="235"/>
    </location>
</feature>
<sequence length="308" mass="32884">MIGKPMTLKEEILQIVGRAGGKDITSGDIYRQATMAESGGEVSSMCQRLTMSRELVRHVSGKGRFTYTLGTAASVQVAELVGFVGVDWGRPVAEARKQATDKPAVSLAVRAQKPSGPRALENISKTILQIVDEAGITGATSKEVAAELTKRNPVWAGERGPKKVKEKVTQALATFKAYGYVVTAGVRDRLIVYRTKNAVTTAGQTIYHGAERMSESSNPTETPQGNHSAESAAAPVTAAPAGELPQNARPKRFTATLLGHLQAHADDHAELLRDAIASRASGDVLDLLTQSQNALRAAERILYQGRQS</sequence>
<evidence type="ECO:0000313" key="3">
    <source>
        <dbReference type="Proteomes" id="UP000241074"/>
    </source>
</evidence>
<dbReference type="RefSeq" id="WP_106891852.1">
    <property type="nucleotide sequence ID" value="NZ_CP027860.1"/>
</dbReference>
<accession>A0A2P1PSY5</accession>
<dbReference type="EMBL" id="CP027860">
    <property type="protein sequence ID" value="AVP97932.1"/>
    <property type="molecule type" value="Genomic_DNA"/>
</dbReference>
<feature type="compositionally biased region" description="Polar residues" evidence="1">
    <location>
        <begin position="215"/>
        <end position="227"/>
    </location>
</feature>
<name>A0A2P1PSY5_9GAMM</name>
<dbReference type="Proteomes" id="UP000241074">
    <property type="component" value="Chromosome"/>
</dbReference>
<dbReference type="KEGG" id="xba:C7S18_12295"/>
<dbReference type="AlphaFoldDB" id="A0A2P1PSY5"/>
<evidence type="ECO:0000313" key="2">
    <source>
        <dbReference type="EMBL" id="AVP97932.1"/>
    </source>
</evidence>
<organism evidence="2 3">
    <name type="scientific">Ahniella affigens</name>
    <dbReference type="NCBI Taxonomy" id="2021234"/>
    <lineage>
        <taxon>Bacteria</taxon>
        <taxon>Pseudomonadati</taxon>
        <taxon>Pseudomonadota</taxon>
        <taxon>Gammaproteobacteria</taxon>
        <taxon>Lysobacterales</taxon>
        <taxon>Rhodanobacteraceae</taxon>
        <taxon>Ahniella</taxon>
    </lineage>
</organism>
<gene>
    <name evidence="2" type="ORF">C7S18_12295</name>
</gene>